<dbReference type="Proteomes" id="UP000295645">
    <property type="component" value="Unassembled WGS sequence"/>
</dbReference>
<evidence type="ECO:0000256" key="5">
    <source>
        <dbReference type="SAM" id="Phobius"/>
    </source>
</evidence>
<dbReference type="EMBL" id="SMCS01000005">
    <property type="protein sequence ID" value="TCV93204.1"/>
    <property type="molecule type" value="Genomic_DNA"/>
</dbReference>
<evidence type="ECO:0000313" key="6">
    <source>
        <dbReference type="EMBL" id="TCV93204.1"/>
    </source>
</evidence>
<feature type="transmembrane region" description="Helical" evidence="5">
    <location>
        <begin position="117"/>
        <end position="135"/>
    </location>
</feature>
<sequence>MSGTVVIRRYVPMRVRALKALRWAAMFFLCAAYLHDAVAMLTDFDAAVAQMRHLGLTPPNLFAALVVAIELGASAMILAGRGRWAGALMLAAFTVATSLLTHEGWAHAMPGTTANALYESLAMTGGFLLICWMDITDSMRAPVPAPGTTP</sequence>
<keyword evidence="4 5" id="KW-0472">Membrane</keyword>
<reference evidence="6 7" key="1">
    <citation type="submission" date="2019-03" db="EMBL/GenBank/DDBJ databases">
        <title>Above-ground endophytic microbial communities from plants in different locations in the United States.</title>
        <authorList>
            <person name="Frank C."/>
        </authorList>
    </citation>
    <scope>NUCLEOTIDE SEQUENCE [LARGE SCALE GENOMIC DNA]</scope>
    <source>
        <strain evidence="6 7">LP_13_YM</strain>
    </source>
</reference>
<comment type="caution">
    <text evidence="6">The sequence shown here is derived from an EMBL/GenBank/DDBJ whole genome shotgun (WGS) entry which is preliminary data.</text>
</comment>
<name>A0A4R3YPV1_9GAMM</name>
<feature type="transmembrane region" description="Helical" evidence="5">
    <location>
        <begin position="61"/>
        <end position="80"/>
    </location>
</feature>
<keyword evidence="7" id="KW-1185">Reference proteome</keyword>
<accession>A0A4R3YPV1</accession>
<protein>
    <submittedName>
        <fullName evidence="6">DoxX-like protein</fullName>
    </submittedName>
</protein>
<dbReference type="GO" id="GO:0016020">
    <property type="term" value="C:membrane"/>
    <property type="evidence" value="ECO:0007669"/>
    <property type="project" value="UniProtKB-SubCell"/>
</dbReference>
<dbReference type="RefSeq" id="WP_207906842.1">
    <property type="nucleotide sequence ID" value="NZ_SMCS01000005.1"/>
</dbReference>
<comment type="subcellular location">
    <subcellularLocation>
        <location evidence="1">Membrane</location>
        <topology evidence="1">Multi-pass membrane protein</topology>
    </subcellularLocation>
</comment>
<keyword evidence="3 5" id="KW-1133">Transmembrane helix</keyword>
<proteinExistence type="predicted"/>
<evidence type="ECO:0000313" key="7">
    <source>
        <dbReference type="Proteomes" id="UP000295645"/>
    </source>
</evidence>
<feature type="transmembrane region" description="Helical" evidence="5">
    <location>
        <begin position="20"/>
        <end position="41"/>
    </location>
</feature>
<dbReference type="InterPro" id="IPR032808">
    <property type="entry name" value="DoxX"/>
</dbReference>
<organism evidence="6 7">
    <name type="scientific">Luteibacter rhizovicinus</name>
    <dbReference type="NCBI Taxonomy" id="242606"/>
    <lineage>
        <taxon>Bacteria</taxon>
        <taxon>Pseudomonadati</taxon>
        <taxon>Pseudomonadota</taxon>
        <taxon>Gammaproteobacteria</taxon>
        <taxon>Lysobacterales</taxon>
        <taxon>Rhodanobacteraceae</taxon>
        <taxon>Luteibacter</taxon>
    </lineage>
</organism>
<dbReference type="AlphaFoldDB" id="A0A4R3YPV1"/>
<evidence type="ECO:0000256" key="2">
    <source>
        <dbReference type="ARBA" id="ARBA00022692"/>
    </source>
</evidence>
<evidence type="ECO:0000256" key="3">
    <source>
        <dbReference type="ARBA" id="ARBA00022989"/>
    </source>
</evidence>
<feature type="transmembrane region" description="Helical" evidence="5">
    <location>
        <begin position="87"/>
        <end position="105"/>
    </location>
</feature>
<evidence type="ECO:0000256" key="4">
    <source>
        <dbReference type="ARBA" id="ARBA00023136"/>
    </source>
</evidence>
<keyword evidence="2 5" id="KW-0812">Transmembrane</keyword>
<dbReference type="Pfam" id="PF07681">
    <property type="entry name" value="DoxX"/>
    <property type="match status" value="1"/>
</dbReference>
<evidence type="ECO:0000256" key="1">
    <source>
        <dbReference type="ARBA" id="ARBA00004141"/>
    </source>
</evidence>
<gene>
    <name evidence="6" type="ORF">EC912_10564</name>
</gene>